<name>A0A3P3XGZ3_9SPIR</name>
<accession>A0A3P3XGZ3</accession>
<protein>
    <recommendedName>
        <fullName evidence="5">Sec-independent protein translocase protein TatC</fullName>
    </recommendedName>
</protein>
<feature type="transmembrane region" description="Helical" evidence="5">
    <location>
        <begin position="184"/>
        <end position="199"/>
    </location>
</feature>
<evidence type="ECO:0000256" key="4">
    <source>
        <dbReference type="ARBA" id="ARBA00023136"/>
    </source>
</evidence>
<keyword evidence="5" id="KW-0813">Transport</keyword>
<feature type="transmembrane region" description="Helical" evidence="5">
    <location>
        <begin position="205"/>
        <end position="225"/>
    </location>
</feature>
<feature type="transmembrane region" description="Helical" evidence="5">
    <location>
        <begin position="97"/>
        <end position="123"/>
    </location>
</feature>
<proteinExistence type="inferred from homology"/>
<dbReference type="AlphaFoldDB" id="A0A3P3XGZ3"/>
<dbReference type="GO" id="GO:0043953">
    <property type="term" value="P:protein transport by the Tat complex"/>
    <property type="evidence" value="ECO:0007669"/>
    <property type="project" value="UniProtKB-UniRule"/>
</dbReference>
<dbReference type="PANTHER" id="PTHR30371">
    <property type="entry name" value="SEC-INDEPENDENT PROTEIN TRANSLOCASE PROTEIN TATC"/>
    <property type="match status" value="1"/>
</dbReference>
<comment type="function">
    <text evidence="5">Part of the twin-arginine translocation (Tat) system that transports large folded proteins containing a characteristic twin-arginine motif in their signal peptide across membranes.</text>
</comment>
<feature type="transmembrane region" description="Helical" evidence="5">
    <location>
        <begin position="14"/>
        <end position="32"/>
    </location>
</feature>
<reference evidence="6" key="1">
    <citation type="submission" date="2017-02" db="EMBL/GenBank/DDBJ databases">
        <authorList>
            <person name="Regsiter A."/>
            <person name="William W."/>
        </authorList>
    </citation>
    <scope>NUCLEOTIDE SEQUENCE</scope>
    <source>
        <strain evidence="6">Bib</strain>
    </source>
</reference>
<feature type="transmembrane region" description="Helical" evidence="5">
    <location>
        <begin position="63"/>
        <end position="85"/>
    </location>
</feature>
<feature type="transmembrane region" description="Helical" evidence="5">
    <location>
        <begin position="143"/>
        <end position="172"/>
    </location>
</feature>
<evidence type="ECO:0000256" key="1">
    <source>
        <dbReference type="ARBA" id="ARBA00004141"/>
    </source>
</evidence>
<keyword evidence="4 5" id="KW-0472">Membrane</keyword>
<dbReference type="NCBIfam" id="TIGR00945">
    <property type="entry name" value="tatC"/>
    <property type="match status" value="1"/>
</dbReference>
<dbReference type="HAMAP" id="MF_00902">
    <property type="entry name" value="TatC"/>
    <property type="match status" value="1"/>
</dbReference>
<evidence type="ECO:0000256" key="5">
    <source>
        <dbReference type="HAMAP-Rule" id="MF_00902"/>
    </source>
</evidence>
<keyword evidence="5" id="KW-0653">Protein transport</keyword>
<keyword evidence="5" id="KW-0811">Translocation</keyword>
<comment type="subunit">
    <text evidence="5">Forms a complex with TatA.</text>
</comment>
<keyword evidence="3 5" id="KW-1133">Transmembrane helix</keyword>
<dbReference type="GO" id="GO:0065002">
    <property type="term" value="P:intracellular protein transmembrane transport"/>
    <property type="evidence" value="ECO:0007669"/>
    <property type="project" value="TreeGrafter"/>
</dbReference>
<dbReference type="GO" id="GO:0009977">
    <property type="term" value="F:proton motive force dependent protein transmembrane transporter activity"/>
    <property type="evidence" value="ECO:0007669"/>
    <property type="project" value="TreeGrafter"/>
</dbReference>
<evidence type="ECO:0000313" key="6">
    <source>
        <dbReference type="EMBL" id="SLM10225.1"/>
    </source>
</evidence>
<organism evidence="6">
    <name type="scientific">uncultured spirochete</name>
    <dbReference type="NCBI Taxonomy" id="156406"/>
    <lineage>
        <taxon>Bacteria</taxon>
        <taxon>Pseudomonadati</taxon>
        <taxon>Spirochaetota</taxon>
        <taxon>Spirochaetia</taxon>
        <taxon>Spirochaetales</taxon>
        <taxon>environmental samples</taxon>
    </lineage>
</organism>
<dbReference type="GO" id="GO:0033281">
    <property type="term" value="C:TAT protein transport complex"/>
    <property type="evidence" value="ECO:0007669"/>
    <property type="project" value="UniProtKB-UniRule"/>
</dbReference>
<dbReference type="Pfam" id="PF00902">
    <property type="entry name" value="TatC"/>
    <property type="match status" value="1"/>
</dbReference>
<evidence type="ECO:0000256" key="2">
    <source>
        <dbReference type="ARBA" id="ARBA00022692"/>
    </source>
</evidence>
<dbReference type="EMBL" id="FWDM01000005">
    <property type="protein sequence ID" value="SLM10225.1"/>
    <property type="molecule type" value="Genomic_DNA"/>
</dbReference>
<evidence type="ECO:0000256" key="3">
    <source>
        <dbReference type="ARBA" id="ARBA00022989"/>
    </source>
</evidence>
<dbReference type="InterPro" id="IPR002033">
    <property type="entry name" value="TatC"/>
</dbReference>
<comment type="similarity">
    <text evidence="5">Belongs to the TatC family.</text>
</comment>
<dbReference type="PRINTS" id="PR01840">
    <property type="entry name" value="TATCFAMILY"/>
</dbReference>
<keyword evidence="2 5" id="KW-0812">Transmembrane</keyword>
<sequence>MTYIEHLAELRKRLIVVIVFFLGFSILCFGWSKQLATFLVSPAQPVDFVFLSPPDLFMTYLSLSLYAGFILSLPIILYEVGMFIWPGLEKRERRAIFLSLLLGALLFIGGAAFGFFVMLPYMLRFFLGFGTEGIKPMISIRDYLGFVGQIVLSFGLAFELPVVTTALAGLGIITSAQLKSARKIAVLLIFIVAAILTPPDVISQLLLALPMLVLFEGSIVLASLVEKKSKSKVQEAA</sequence>
<gene>
    <name evidence="5 6" type="primary">tatC</name>
    <name evidence="6" type="ORF">SPIROBIBN47_130019</name>
</gene>
<comment type="subcellular location">
    <subcellularLocation>
        <location evidence="5">Cell membrane</location>
        <topology evidence="5">Multi-pass membrane protein</topology>
    </subcellularLocation>
    <subcellularLocation>
        <location evidence="1">Membrane</location>
        <topology evidence="1">Multi-pass membrane protein</topology>
    </subcellularLocation>
</comment>
<keyword evidence="5" id="KW-1003">Cell membrane</keyword>
<dbReference type="PANTHER" id="PTHR30371:SF0">
    <property type="entry name" value="SEC-INDEPENDENT PROTEIN TRANSLOCASE PROTEIN TATC, CHLOROPLASTIC-RELATED"/>
    <property type="match status" value="1"/>
</dbReference>